<accession>A0A7W3ST80</accession>
<protein>
    <submittedName>
        <fullName evidence="7">Multiple sugar transport system substrate-binding protein</fullName>
    </submittedName>
</protein>
<proteinExistence type="predicted"/>
<keyword evidence="2 6" id="KW-0732">Signal</keyword>
<keyword evidence="8" id="KW-1185">Reference proteome</keyword>
<keyword evidence="4" id="KW-0564">Palmitate</keyword>
<dbReference type="SUPFAM" id="SSF53850">
    <property type="entry name" value="Periplasmic binding protein-like II"/>
    <property type="match status" value="1"/>
</dbReference>
<evidence type="ECO:0000313" key="8">
    <source>
        <dbReference type="Proteomes" id="UP000567067"/>
    </source>
</evidence>
<dbReference type="EMBL" id="JACJIP010000012">
    <property type="protein sequence ID" value="MBA9085717.1"/>
    <property type="molecule type" value="Genomic_DNA"/>
</dbReference>
<dbReference type="AlphaFoldDB" id="A0A7W3ST80"/>
<keyword evidence="1" id="KW-1003">Cell membrane</keyword>
<evidence type="ECO:0000256" key="3">
    <source>
        <dbReference type="ARBA" id="ARBA00023136"/>
    </source>
</evidence>
<organism evidence="7 8">
    <name type="scientific">Fontibacillus solani</name>
    <dbReference type="NCBI Taxonomy" id="1572857"/>
    <lineage>
        <taxon>Bacteria</taxon>
        <taxon>Bacillati</taxon>
        <taxon>Bacillota</taxon>
        <taxon>Bacilli</taxon>
        <taxon>Bacillales</taxon>
        <taxon>Paenibacillaceae</taxon>
        <taxon>Fontibacillus</taxon>
    </lineage>
</organism>
<feature type="signal peptide" evidence="6">
    <location>
        <begin position="1"/>
        <end position="23"/>
    </location>
</feature>
<evidence type="ECO:0000256" key="4">
    <source>
        <dbReference type="ARBA" id="ARBA00023139"/>
    </source>
</evidence>
<evidence type="ECO:0000256" key="6">
    <source>
        <dbReference type="SAM" id="SignalP"/>
    </source>
</evidence>
<evidence type="ECO:0000313" key="7">
    <source>
        <dbReference type="EMBL" id="MBA9085717.1"/>
    </source>
</evidence>
<reference evidence="7 8" key="1">
    <citation type="submission" date="2020-08" db="EMBL/GenBank/DDBJ databases">
        <title>Genomic Encyclopedia of Type Strains, Phase III (KMG-III): the genomes of soil and plant-associated and newly described type strains.</title>
        <authorList>
            <person name="Whitman W."/>
        </authorList>
    </citation>
    <scope>NUCLEOTIDE SEQUENCE [LARGE SCALE GENOMIC DNA]</scope>
    <source>
        <strain evidence="7 8">CECT 8693</strain>
    </source>
</reference>
<keyword evidence="7" id="KW-0762">Sugar transport</keyword>
<dbReference type="InterPro" id="IPR050490">
    <property type="entry name" value="Bact_solute-bd_prot1"/>
</dbReference>
<dbReference type="PANTHER" id="PTHR43649:SF33">
    <property type="entry name" value="POLYGALACTURONAN_RHAMNOGALACTURONAN-BINDING PROTEIN YTCQ"/>
    <property type="match status" value="1"/>
</dbReference>
<dbReference type="Gene3D" id="3.40.190.10">
    <property type="entry name" value="Periplasmic binding protein-like II"/>
    <property type="match status" value="1"/>
</dbReference>
<comment type="caution">
    <text evidence="7">The sequence shown here is derived from an EMBL/GenBank/DDBJ whole genome shotgun (WGS) entry which is preliminary data.</text>
</comment>
<sequence>MKRRLKLSFSMIMVLLIFLSACSPRSSTESILYEGDTQMKATLKVMTVSSERYFMEEFVDLFHAKYPNIEIKIINYTPNNYKETIEKEKPDIFVLSLEEYEQYIREDRLYDLDTLITNDEFNFEGIHPEIINYLRKLGNGKMYGLIPYFQSNVIYYNKDLFDKYNIPYPQDQMTWEELIQLAKRFPAQDGVSGLYIRDFHTLAHEIAWSRSLKEVNMKDMKVVLNSDSYKRVFELIMDAYESKAVVLPGINAFEVYDPFITGNSAMTVDYYYYINNKINWAKEEKGAQFHLNWDMVSSPVDESSRDISPYFLIGGTMSINAESEQKQAAWEFIKFVNGEEFAKAKSKTAGFFMLTRTDYIYNPEGKRMEAFYNLKPDINRTVNYYDALPKGFLKQITAIINSEGKAAMVGAKTLDEAIASMQERGQQLLDEK</sequence>
<evidence type="ECO:0000256" key="5">
    <source>
        <dbReference type="ARBA" id="ARBA00023288"/>
    </source>
</evidence>
<keyword evidence="3" id="KW-0472">Membrane</keyword>
<dbReference type="PROSITE" id="PS51257">
    <property type="entry name" value="PROKAR_LIPOPROTEIN"/>
    <property type="match status" value="1"/>
</dbReference>
<evidence type="ECO:0000256" key="2">
    <source>
        <dbReference type="ARBA" id="ARBA00022729"/>
    </source>
</evidence>
<dbReference type="InterPro" id="IPR006059">
    <property type="entry name" value="SBP"/>
</dbReference>
<dbReference type="Pfam" id="PF01547">
    <property type="entry name" value="SBP_bac_1"/>
    <property type="match status" value="1"/>
</dbReference>
<dbReference type="Proteomes" id="UP000567067">
    <property type="component" value="Unassembled WGS sequence"/>
</dbReference>
<keyword evidence="5" id="KW-0449">Lipoprotein</keyword>
<feature type="chain" id="PRO_5039192836" evidence="6">
    <location>
        <begin position="24"/>
        <end position="432"/>
    </location>
</feature>
<dbReference type="PANTHER" id="PTHR43649">
    <property type="entry name" value="ARABINOSE-BINDING PROTEIN-RELATED"/>
    <property type="match status" value="1"/>
</dbReference>
<evidence type="ECO:0000256" key="1">
    <source>
        <dbReference type="ARBA" id="ARBA00022475"/>
    </source>
</evidence>
<gene>
    <name evidence="7" type="ORF">FHR92_002184</name>
</gene>
<name>A0A7W3ST80_9BACL</name>
<dbReference type="RefSeq" id="WP_182535546.1">
    <property type="nucleotide sequence ID" value="NZ_JACJIP010000012.1"/>
</dbReference>
<keyword evidence="7" id="KW-0813">Transport</keyword>